<sequence length="176" mass="20525">MIAQFLKDYGELISITLIPFIIWILGAYFQDRKSKKDAKMNLFLNLMATRKSTPVSKVWVDNLNQIDVVFQDSHKVRLAWRQFYDALHPKSAHFDSQNAFRLDLLSEMANDLGYKNLKQTEIDRYYSPQLFGNLQQSQDLLAKETLRVLSNSKAYGVAFSPEEREAHLQRLYSEDV</sequence>
<dbReference type="Proteomes" id="UP001485226">
    <property type="component" value="Unassembled WGS sequence"/>
</dbReference>
<feature type="transmembrane region" description="Helical" evidence="1">
    <location>
        <begin position="12"/>
        <end position="29"/>
    </location>
</feature>
<gene>
    <name evidence="3" type="ORF">AAEO57_12515</name>
</gene>
<reference evidence="3 4" key="1">
    <citation type="submission" date="2024-04" db="EMBL/GenBank/DDBJ databases">
        <title>Flavobacterium sp. DGU38 16S ribosomal RNA gene Genome sequencing and assembly.</title>
        <authorList>
            <person name="Park S."/>
        </authorList>
    </citation>
    <scope>NUCLEOTIDE SEQUENCE [LARGE SCALE GENOMIC DNA]</scope>
    <source>
        <strain evidence="3 4">DGU38</strain>
    </source>
</reference>
<evidence type="ECO:0000313" key="3">
    <source>
        <dbReference type="EMBL" id="MEL1254605.1"/>
    </source>
</evidence>
<keyword evidence="1" id="KW-1133">Transmembrane helix</keyword>
<evidence type="ECO:0000313" key="4">
    <source>
        <dbReference type="Proteomes" id="UP001485226"/>
    </source>
</evidence>
<protein>
    <submittedName>
        <fullName evidence="3">DUF6680 family protein</fullName>
    </submittedName>
</protein>
<dbReference type="InterPro" id="IPR046502">
    <property type="entry name" value="DUF6680"/>
</dbReference>
<keyword evidence="1" id="KW-0812">Transmembrane</keyword>
<keyword evidence="1" id="KW-0472">Membrane</keyword>
<proteinExistence type="predicted"/>
<name>A0ABU9IR18_9FLAO</name>
<feature type="domain" description="DUF6680" evidence="2">
    <location>
        <begin position="7"/>
        <end position="165"/>
    </location>
</feature>
<dbReference type="RefSeq" id="WP_341693084.1">
    <property type="nucleotide sequence ID" value="NZ_JBBYHS010000012.1"/>
</dbReference>
<comment type="caution">
    <text evidence="3">The sequence shown here is derived from an EMBL/GenBank/DDBJ whole genome shotgun (WGS) entry which is preliminary data.</text>
</comment>
<accession>A0ABU9IR18</accession>
<evidence type="ECO:0000259" key="2">
    <source>
        <dbReference type="Pfam" id="PF20385"/>
    </source>
</evidence>
<dbReference type="EMBL" id="JBBYHS010000012">
    <property type="protein sequence ID" value="MEL1254605.1"/>
    <property type="molecule type" value="Genomic_DNA"/>
</dbReference>
<keyword evidence="4" id="KW-1185">Reference proteome</keyword>
<organism evidence="3 4">
    <name type="scientific">Flavobacterium calami</name>
    <dbReference type="NCBI Taxonomy" id="3139144"/>
    <lineage>
        <taxon>Bacteria</taxon>
        <taxon>Pseudomonadati</taxon>
        <taxon>Bacteroidota</taxon>
        <taxon>Flavobacteriia</taxon>
        <taxon>Flavobacteriales</taxon>
        <taxon>Flavobacteriaceae</taxon>
        <taxon>Flavobacterium</taxon>
    </lineage>
</organism>
<evidence type="ECO:0000256" key="1">
    <source>
        <dbReference type="SAM" id="Phobius"/>
    </source>
</evidence>
<dbReference type="Pfam" id="PF20385">
    <property type="entry name" value="DUF6680"/>
    <property type="match status" value="1"/>
</dbReference>